<keyword evidence="1" id="KW-0472">Membrane</keyword>
<dbReference type="Proteomes" id="UP000499080">
    <property type="component" value="Unassembled WGS sequence"/>
</dbReference>
<gene>
    <name evidence="2" type="ORF">AVEN_196260_1</name>
</gene>
<dbReference type="OrthoDB" id="6425404at2759"/>
<evidence type="ECO:0000256" key="1">
    <source>
        <dbReference type="SAM" id="Phobius"/>
    </source>
</evidence>
<organism evidence="2 3">
    <name type="scientific">Araneus ventricosus</name>
    <name type="common">Orbweaver spider</name>
    <name type="synonym">Epeira ventricosa</name>
    <dbReference type="NCBI Taxonomy" id="182803"/>
    <lineage>
        <taxon>Eukaryota</taxon>
        <taxon>Metazoa</taxon>
        <taxon>Ecdysozoa</taxon>
        <taxon>Arthropoda</taxon>
        <taxon>Chelicerata</taxon>
        <taxon>Arachnida</taxon>
        <taxon>Araneae</taxon>
        <taxon>Araneomorphae</taxon>
        <taxon>Entelegynae</taxon>
        <taxon>Araneoidea</taxon>
        <taxon>Araneidae</taxon>
        <taxon>Araneus</taxon>
    </lineage>
</organism>
<keyword evidence="1" id="KW-1133">Transmembrane helix</keyword>
<proteinExistence type="predicted"/>
<evidence type="ECO:0000313" key="3">
    <source>
        <dbReference type="Proteomes" id="UP000499080"/>
    </source>
</evidence>
<reference evidence="2 3" key="1">
    <citation type="journal article" date="2019" name="Sci. Rep.">
        <title>Orb-weaving spider Araneus ventricosus genome elucidates the spidroin gene catalogue.</title>
        <authorList>
            <person name="Kono N."/>
            <person name="Nakamura H."/>
            <person name="Ohtoshi R."/>
            <person name="Moran D.A.P."/>
            <person name="Shinohara A."/>
            <person name="Yoshida Y."/>
            <person name="Fujiwara M."/>
            <person name="Mori M."/>
            <person name="Tomita M."/>
            <person name="Arakawa K."/>
        </authorList>
    </citation>
    <scope>NUCLEOTIDE SEQUENCE [LARGE SCALE GENOMIC DNA]</scope>
</reference>
<evidence type="ECO:0000313" key="2">
    <source>
        <dbReference type="EMBL" id="GBM70555.1"/>
    </source>
</evidence>
<sequence length="461" mass="53842">MEEKEEKKNFSKVECIGNNDADFCSFYYKAVKRLLDIDNKANVSYLYRYDKILIKYYDIFCHVKSDLEDQDDSIINLLKGSLYYRLIYFYRNATLFSSAVAFHFQNIYTQDPNVMKRLIKKKIVKICSIGGCSAPGIVAIITVLKSIALKNDIELDFRVTVIDFNADWKNTCITVLSCLEEFHEATWKINFIESDLAKTKAWTPEILKTIQEADVVTMVRLISNLKVKRNIVKMICNELQTQGIFIILDRPLIRLIQLYFGITNLGDFHLIHAELCDYHTLDIEAVKQFKTLYQKHFGDERKFKSNVSGNLFVSVWIKASSETDAKYKDILECIFQTNAEKYNPKQGFLSHNALTRWENLFTKKKVAAGWSAKSIKKFVKKQKEIRNNIFGKYIPQKKGVDSLQNHLLTQVGWLENDRKEFRETNEKSLNEYLRQKRQYSLMKKNAYFSSLSAHNLCSFLE</sequence>
<feature type="transmembrane region" description="Helical" evidence="1">
    <location>
        <begin position="123"/>
        <end position="144"/>
    </location>
</feature>
<protein>
    <submittedName>
        <fullName evidence="2">Uncharacterized protein</fullName>
    </submittedName>
</protein>
<name>A0A4Y2HZ87_ARAVE</name>
<accession>A0A4Y2HZ87</accession>
<keyword evidence="3" id="KW-1185">Reference proteome</keyword>
<dbReference type="EMBL" id="BGPR01002258">
    <property type="protein sequence ID" value="GBM70555.1"/>
    <property type="molecule type" value="Genomic_DNA"/>
</dbReference>
<comment type="caution">
    <text evidence="2">The sequence shown here is derived from an EMBL/GenBank/DDBJ whole genome shotgun (WGS) entry which is preliminary data.</text>
</comment>
<dbReference type="AlphaFoldDB" id="A0A4Y2HZ87"/>
<keyword evidence="1" id="KW-0812">Transmembrane</keyword>